<keyword evidence="2" id="KW-1185">Reference proteome</keyword>
<comment type="caution">
    <text evidence="1">The sequence shown here is derived from an EMBL/GenBank/DDBJ whole genome shotgun (WGS) entry which is preliminary data.</text>
</comment>
<gene>
    <name evidence="1" type="ORF">B0A50_02897</name>
</gene>
<accession>A0A4U0U599</accession>
<evidence type="ECO:0000313" key="2">
    <source>
        <dbReference type="Proteomes" id="UP000308549"/>
    </source>
</evidence>
<dbReference type="Proteomes" id="UP000308549">
    <property type="component" value="Unassembled WGS sequence"/>
</dbReference>
<name>A0A4U0U599_9PEZI</name>
<dbReference type="AlphaFoldDB" id="A0A4U0U599"/>
<evidence type="ECO:0000313" key="1">
    <source>
        <dbReference type="EMBL" id="TKA30178.1"/>
    </source>
</evidence>
<dbReference type="EMBL" id="NAJL01000012">
    <property type="protein sequence ID" value="TKA30178.1"/>
    <property type="molecule type" value="Genomic_DNA"/>
</dbReference>
<reference evidence="1 2" key="1">
    <citation type="submission" date="2017-03" db="EMBL/GenBank/DDBJ databases">
        <title>Genomes of endolithic fungi from Antarctica.</title>
        <authorList>
            <person name="Coleine C."/>
            <person name="Masonjones S."/>
            <person name="Stajich J.E."/>
        </authorList>
    </citation>
    <scope>NUCLEOTIDE SEQUENCE [LARGE SCALE GENOMIC DNA]</scope>
    <source>
        <strain evidence="1 2">CCFEE 6315</strain>
    </source>
</reference>
<sequence length="250" mass="29186">MPAHFHLCSPVNTEWLFSWIAITLDIFLEIGEDIENHNWQAIIAGLTRFCEDGDEDIGWHTRWESCDAMRPFTRDNVDFHDSEIGDYCLHLPWRKPEQYVFRLCYSEPFAMLRPNATAHSYIHHYQPYRVLEWAKVIVPIVWHLGLTMDHLDAAVFHFSDETCDTVRPLKGAIADCSNREIHLHFLIKPVLYRRVYERRWQGFCQCHLSVYEGKPNSPAELLGTHDIYVPLDTRLPLLPNAVRPGVSSCL</sequence>
<proteinExistence type="predicted"/>
<organism evidence="1 2">
    <name type="scientific">Salinomyces thailandicus</name>
    <dbReference type="NCBI Taxonomy" id="706561"/>
    <lineage>
        <taxon>Eukaryota</taxon>
        <taxon>Fungi</taxon>
        <taxon>Dikarya</taxon>
        <taxon>Ascomycota</taxon>
        <taxon>Pezizomycotina</taxon>
        <taxon>Dothideomycetes</taxon>
        <taxon>Dothideomycetidae</taxon>
        <taxon>Mycosphaerellales</taxon>
        <taxon>Teratosphaeriaceae</taxon>
        <taxon>Salinomyces</taxon>
    </lineage>
</organism>
<protein>
    <submittedName>
        <fullName evidence="1">Uncharacterized protein</fullName>
    </submittedName>
</protein>